<dbReference type="SUPFAM" id="SSF56784">
    <property type="entry name" value="HAD-like"/>
    <property type="match status" value="1"/>
</dbReference>
<feature type="binding site" evidence="13">
    <location>
        <position position="13"/>
    </location>
    <ligand>
        <name>Mg(2+)</name>
        <dbReference type="ChEBI" id="CHEBI:18420"/>
    </ligand>
</feature>
<organism evidence="14 15">
    <name type="scientific">Derxia gummosa DSM 723</name>
    <dbReference type="NCBI Taxonomy" id="1121388"/>
    <lineage>
        <taxon>Bacteria</taxon>
        <taxon>Pseudomonadati</taxon>
        <taxon>Pseudomonadota</taxon>
        <taxon>Betaproteobacteria</taxon>
        <taxon>Burkholderiales</taxon>
        <taxon>Alcaligenaceae</taxon>
        <taxon>Derxia</taxon>
    </lineage>
</organism>
<dbReference type="SFLD" id="SFLDG01129">
    <property type="entry name" value="C1.5:_HAD__Beta-PGM__Phosphata"/>
    <property type="match status" value="1"/>
</dbReference>
<dbReference type="Gene3D" id="3.40.50.1000">
    <property type="entry name" value="HAD superfamily/HAD-like"/>
    <property type="match status" value="1"/>
</dbReference>
<dbReference type="SFLD" id="SFLDS00003">
    <property type="entry name" value="Haloacid_Dehalogenase"/>
    <property type="match status" value="1"/>
</dbReference>
<evidence type="ECO:0000256" key="13">
    <source>
        <dbReference type="HAMAP-Rule" id="MF_00495"/>
    </source>
</evidence>
<dbReference type="InterPro" id="IPR023214">
    <property type="entry name" value="HAD_sf"/>
</dbReference>
<dbReference type="GO" id="GO:0046872">
    <property type="term" value="F:metal ion binding"/>
    <property type="evidence" value="ECO:0007669"/>
    <property type="project" value="UniProtKB-KW"/>
</dbReference>
<keyword evidence="7" id="KW-0113">Calvin cycle</keyword>
<evidence type="ECO:0000256" key="6">
    <source>
        <dbReference type="ARBA" id="ARBA00013078"/>
    </source>
</evidence>
<reference evidence="15" key="1">
    <citation type="journal article" date="1993" name="J. Bacteriol.">
        <title>The cbb operons of the facultative chemoautotroph Alcaligenes eutrophus encode phosphoglycolate phosphatase.</title>
        <authorList>
            <person name="Schaferjohann J."/>
            <person name="Yoo J.G."/>
            <person name="Kusian B."/>
            <person name="Bowien B."/>
        </authorList>
    </citation>
    <scope>NUCLEOTIDE SEQUENCE</scope>
</reference>
<dbReference type="GO" id="GO:0019253">
    <property type="term" value="P:reductive pentose-phosphate cycle"/>
    <property type="evidence" value="ECO:0007669"/>
    <property type="project" value="UniProtKB-KW"/>
</dbReference>
<comment type="catalytic activity">
    <reaction evidence="1 13">
        <text>2-phosphoglycolate + H2O = glycolate + phosphate</text>
        <dbReference type="Rhea" id="RHEA:14369"/>
        <dbReference type="ChEBI" id="CHEBI:15377"/>
        <dbReference type="ChEBI" id="CHEBI:29805"/>
        <dbReference type="ChEBI" id="CHEBI:43474"/>
        <dbReference type="ChEBI" id="CHEBI:58033"/>
        <dbReference type="EC" id="3.1.3.18"/>
    </reaction>
</comment>
<dbReference type="AlphaFoldDB" id="A0A8B6X5V4"/>
<dbReference type="Gene3D" id="1.10.150.240">
    <property type="entry name" value="Putative phosphatase, domain 2"/>
    <property type="match status" value="1"/>
</dbReference>
<dbReference type="Pfam" id="PF13419">
    <property type="entry name" value="HAD_2"/>
    <property type="match status" value="1"/>
</dbReference>
<comment type="pathway">
    <text evidence="3 13">Organic acid metabolism; glycolate biosynthesis; glycolate from 2-phosphoglycolate: step 1/1.</text>
</comment>
<dbReference type="GO" id="GO:0005829">
    <property type="term" value="C:cytosol"/>
    <property type="evidence" value="ECO:0007669"/>
    <property type="project" value="TreeGrafter"/>
</dbReference>
<dbReference type="InterPro" id="IPR023198">
    <property type="entry name" value="PGP-like_dom2"/>
</dbReference>
<dbReference type="PANTHER" id="PTHR43434:SF1">
    <property type="entry name" value="PHOSPHOGLYCOLATE PHOSPHATASE"/>
    <property type="match status" value="1"/>
</dbReference>
<dbReference type="NCBIfam" id="TIGR01662">
    <property type="entry name" value="HAD-SF-IIIA"/>
    <property type="match status" value="1"/>
</dbReference>
<dbReference type="InterPro" id="IPR041492">
    <property type="entry name" value="HAD_2"/>
</dbReference>
<comment type="subunit">
    <text evidence="5">Homotrimer.</text>
</comment>
<reference evidence="15" key="4">
    <citation type="journal article" date="2002" name="J. Bacteriol.">
        <title>Characterization of indigoidine biosynthetic genes in Erwinia chrysanthemi and role of this blue pigment in pathogenicity.</title>
        <authorList>
            <person name="Reverchon S."/>
            <person name="Rouanet C."/>
            <person name="Expert D."/>
            <person name="Nasser W."/>
        </authorList>
    </citation>
    <scope>NUCLEOTIDE SEQUENCE</scope>
</reference>
<dbReference type="EC" id="3.1.3.18" evidence="6 13"/>
<evidence type="ECO:0000256" key="10">
    <source>
        <dbReference type="ARBA" id="ARBA00022842"/>
    </source>
</evidence>
<dbReference type="InterPro" id="IPR050155">
    <property type="entry name" value="HAD-like_hydrolase_sf"/>
</dbReference>
<comment type="function">
    <text evidence="12 13">Specifically catalyzes the dephosphorylation of 2-phosphoglycolate. Is involved in the dissimilation of the intracellular 2-phosphoglycolate formed during the DNA repair of 3'-phosphoglycolate ends, a major class of DNA lesions induced by oxidative stress.</text>
</comment>
<evidence type="ECO:0000256" key="4">
    <source>
        <dbReference type="ARBA" id="ARBA00006171"/>
    </source>
</evidence>
<dbReference type="HAMAP" id="MF_00495">
    <property type="entry name" value="GPH_hydrolase_bact"/>
    <property type="match status" value="1"/>
</dbReference>
<reference evidence="15" key="3">
    <citation type="journal article" date="1999" name="Biochim. Biophys. Acta">
        <title>The gene for 2-phosphoglycolate phosphatase (gph) in Escherichia coli is located in the same operon as dam and at least five other diverse genes.</title>
        <authorList>
            <person name="Lyngstadaas A."/>
            <person name="Lobner-Olesen A."/>
            <person name="Grelland E."/>
            <person name="Boye E."/>
        </authorList>
    </citation>
    <scope>NUCLEOTIDE SEQUENCE</scope>
</reference>
<evidence type="ECO:0000256" key="8">
    <source>
        <dbReference type="ARBA" id="ARBA00022723"/>
    </source>
</evidence>
<evidence type="ECO:0000256" key="11">
    <source>
        <dbReference type="ARBA" id="ARBA00023277"/>
    </source>
</evidence>
<feature type="active site" description="Nucleophile" evidence="13">
    <location>
        <position position="11"/>
    </location>
</feature>
<dbReference type="RefSeq" id="WP_028312357.1">
    <property type="nucleotide sequence ID" value="NZ_AXWS01000018.1"/>
</dbReference>
<evidence type="ECO:0000313" key="14">
    <source>
        <dbReference type="Proteomes" id="UP000675920"/>
    </source>
</evidence>
<reference evidence="15" key="5">
    <citation type="submission" date="2025-08" db="UniProtKB">
        <authorList>
            <consortium name="RefSeq"/>
        </authorList>
    </citation>
    <scope>IDENTIFICATION</scope>
</reference>
<dbReference type="InterPro" id="IPR036412">
    <property type="entry name" value="HAD-like_sf"/>
</dbReference>
<evidence type="ECO:0000256" key="1">
    <source>
        <dbReference type="ARBA" id="ARBA00000830"/>
    </source>
</evidence>
<dbReference type="GO" id="GO:0006281">
    <property type="term" value="P:DNA repair"/>
    <property type="evidence" value="ECO:0007669"/>
    <property type="project" value="TreeGrafter"/>
</dbReference>
<keyword evidence="10 13" id="KW-0460">Magnesium</keyword>
<sequence length="233" mass="25371">MTNPIRAALLDLDGTLLDTVEDMLHAGNAMLRQAIDAEPLRFDDAAAMIGKGSRNFVERAFAVSSGQPMDAPVDQDQVEKWFPVFMHHYRVFNGKTARRYPGVAEGLAVMRARGLKLAVVTNKPSELVRPLLERFQLAHFFDAFVGGGDTPQKKPDPQPLRHACALMDVALESAVMIGDSMNDALAGRNAGCKVLLLPYGYNEGHPVESLEADAIVPTLLDAALWIDGYNAAQ</sequence>
<protein>
    <recommendedName>
        <fullName evidence="6 13">Phosphoglycolate phosphatase</fullName>
        <shortName evidence="13">PGP</shortName>
        <shortName evidence="13">PGPase</shortName>
        <ecNumber evidence="6 13">3.1.3.18</ecNumber>
    </recommendedName>
</protein>
<dbReference type="InterPro" id="IPR006439">
    <property type="entry name" value="HAD-SF_hydro_IA"/>
</dbReference>
<dbReference type="SFLD" id="SFLDG01135">
    <property type="entry name" value="C1.5.6:_HAD__Beta-PGM__Phospha"/>
    <property type="match status" value="1"/>
</dbReference>
<feature type="binding site" evidence="13">
    <location>
        <position position="11"/>
    </location>
    <ligand>
        <name>Mg(2+)</name>
        <dbReference type="ChEBI" id="CHEBI:18420"/>
    </ligand>
</feature>
<gene>
    <name evidence="15" type="primary">gph</name>
</gene>
<dbReference type="GO" id="GO:0046295">
    <property type="term" value="P:glycolate biosynthetic process"/>
    <property type="evidence" value="ECO:0007669"/>
    <property type="project" value="UniProtKB-UniRule"/>
</dbReference>
<evidence type="ECO:0000256" key="9">
    <source>
        <dbReference type="ARBA" id="ARBA00022801"/>
    </source>
</evidence>
<dbReference type="Proteomes" id="UP000675920">
    <property type="component" value="Unplaced"/>
</dbReference>
<keyword evidence="8 13" id="KW-0479">Metal-binding</keyword>
<evidence type="ECO:0000256" key="12">
    <source>
        <dbReference type="ARBA" id="ARBA00059247"/>
    </source>
</evidence>
<evidence type="ECO:0000313" key="15">
    <source>
        <dbReference type="RefSeq" id="WP_028312357.1"/>
    </source>
</evidence>
<dbReference type="NCBIfam" id="TIGR01449">
    <property type="entry name" value="PGP_bact"/>
    <property type="match status" value="1"/>
</dbReference>
<keyword evidence="14" id="KW-1185">Reference proteome</keyword>
<dbReference type="GO" id="GO:0008967">
    <property type="term" value="F:phosphoglycolate phosphatase activity"/>
    <property type="evidence" value="ECO:0007669"/>
    <property type="project" value="UniProtKB-UniRule"/>
</dbReference>
<keyword evidence="11 13" id="KW-0119">Carbohydrate metabolism</keyword>
<dbReference type="NCBIfam" id="TIGR01549">
    <property type="entry name" value="HAD-SF-IA-v1"/>
    <property type="match status" value="1"/>
</dbReference>
<name>A0A8B6X5V4_9BURK</name>
<feature type="binding site" evidence="13">
    <location>
        <position position="179"/>
    </location>
    <ligand>
        <name>Mg(2+)</name>
        <dbReference type="ChEBI" id="CHEBI:18420"/>
    </ligand>
</feature>
<dbReference type="OrthoDB" id="9807630at2"/>
<comment type="similarity">
    <text evidence="4 13">Belongs to the HAD-like hydrolase superfamily. CbbY/CbbZ/Gph/YieH family.</text>
</comment>
<dbReference type="PANTHER" id="PTHR43434">
    <property type="entry name" value="PHOSPHOGLYCOLATE PHOSPHATASE"/>
    <property type="match status" value="1"/>
</dbReference>
<dbReference type="UniPathway" id="UPA00865">
    <property type="reaction ID" value="UER00834"/>
</dbReference>
<evidence type="ECO:0000256" key="2">
    <source>
        <dbReference type="ARBA" id="ARBA00001946"/>
    </source>
</evidence>
<dbReference type="PRINTS" id="PR00413">
    <property type="entry name" value="HADHALOGNASE"/>
</dbReference>
<evidence type="ECO:0000256" key="3">
    <source>
        <dbReference type="ARBA" id="ARBA00004818"/>
    </source>
</evidence>
<proteinExistence type="inferred from homology"/>
<reference evidence="15" key="2">
    <citation type="journal article" date="1997" name="J. Bacteriol.">
        <title>Analysis of the cbbXYZ operon in Rhodobacter sphaeroides.</title>
        <authorList>
            <person name="Gibson J.L."/>
            <person name="Tabita F.R."/>
        </authorList>
    </citation>
    <scope>NUCLEOTIDE SEQUENCE</scope>
</reference>
<dbReference type="InterPro" id="IPR006549">
    <property type="entry name" value="HAD-SF_hydro_IIIA"/>
</dbReference>
<evidence type="ECO:0000256" key="7">
    <source>
        <dbReference type="ARBA" id="ARBA00022567"/>
    </source>
</evidence>
<accession>A0A8B6X5V4</accession>
<keyword evidence="9 13" id="KW-0378">Hydrolase</keyword>
<dbReference type="FunFam" id="3.40.50.1000:FF:000022">
    <property type="entry name" value="Phosphoglycolate phosphatase"/>
    <property type="match status" value="1"/>
</dbReference>
<evidence type="ECO:0000256" key="5">
    <source>
        <dbReference type="ARBA" id="ARBA00011233"/>
    </source>
</evidence>
<dbReference type="InterPro" id="IPR037512">
    <property type="entry name" value="PGPase_prok"/>
</dbReference>
<comment type="cofactor">
    <cofactor evidence="2 13">
        <name>Mg(2+)</name>
        <dbReference type="ChEBI" id="CHEBI:18420"/>
    </cofactor>
</comment>